<dbReference type="PANTHER" id="PTHR42756">
    <property type="entry name" value="TRANSCRIPTIONAL REGULATOR, MARR"/>
    <property type="match status" value="1"/>
</dbReference>
<feature type="domain" description="HTH marR-type" evidence="5">
    <location>
        <begin position="1"/>
        <end position="140"/>
    </location>
</feature>
<dbReference type="RefSeq" id="WP_131613125.1">
    <property type="nucleotide sequence ID" value="NZ_PSZP01000003.1"/>
</dbReference>
<evidence type="ECO:0000256" key="3">
    <source>
        <dbReference type="ARBA" id="ARBA00023163"/>
    </source>
</evidence>
<dbReference type="InterPro" id="IPR036390">
    <property type="entry name" value="WH_DNA-bd_sf"/>
</dbReference>
<evidence type="ECO:0000313" key="7">
    <source>
        <dbReference type="Proteomes" id="UP000291072"/>
    </source>
</evidence>
<dbReference type="SMART" id="SM00347">
    <property type="entry name" value="HTH_MARR"/>
    <property type="match status" value="1"/>
</dbReference>
<keyword evidence="3" id="KW-0804">Transcription</keyword>
<dbReference type="EMBL" id="PSZP01000003">
    <property type="protein sequence ID" value="TCG11804.1"/>
    <property type="molecule type" value="Genomic_DNA"/>
</dbReference>
<evidence type="ECO:0000313" key="6">
    <source>
        <dbReference type="EMBL" id="TCG11804.1"/>
    </source>
</evidence>
<dbReference type="AlphaFoldDB" id="A0A4R0XTI3"/>
<keyword evidence="4" id="KW-1133">Transmembrane helix</keyword>
<feature type="transmembrane region" description="Helical" evidence="4">
    <location>
        <begin position="147"/>
        <end position="170"/>
    </location>
</feature>
<dbReference type="SUPFAM" id="SSF46785">
    <property type="entry name" value="Winged helix' DNA-binding domain"/>
    <property type="match status" value="1"/>
</dbReference>
<proteinExistence type="predicted"/>
<organism evidence="6 7">
    <name type="scientific">Mycoplasma todarodis</name>
    <dbReference type="NCBI Taxonomy" id="1937191"/>
    <lineage>
        <taxon>Bacteria</taxon>
        <taxon>Bacillati</taxon>
        <taxon>Mycoplasmatota</taxon>
        <taxon>Mollicutes</taxon>
        <taxon>Mycoplasmataceae</taxon>
        <taxon>Mycoplasma</taxon>
    </lineage>
</organism>
<dbReference type="PANTHER" id="PTHR42756:SF1">
    <property type="entry name" value="TRANSCRIPTIONAL REPRESSOR OF EMRAB OPERON"/>
    <property type="match status" value="1"/>
</dbReference>
<keyword evidence="4" id="KW-0472">Membrane</keyword>
<evidence type="ECO:0000259" key="5">
    <source>
        <dbReference type="PROSITE" id="PS50995"/>
    </source>
</evidence>
<gene>
    <name evidence="6" type="ORF">C4B25_00580</name>
</gene>
<evidence type="ECO:0000256" key="1">
    <source>
        <dbReference type="ARBA" id="ARBA00023015"/>
    </source>
</evidence>
<dbReference type="Pfam" id="PF12802">
    <property type="entry name" value="MarR_2"/>
    <property type="match status" value="1"/>
</dbReference>
<dbReference type="Proteomes" id="UP000291072">
    <property type="component" value="Unassembled WGS sequence"/>
</dbReference>
<reference evidence="6 7" key="1">
    <citation type="submission" date="2018-02" db="EMBL/GenBank/DDBJ databases">
        <title>Mycoplasma marinum and Mycoplasma todarodis sp. nov., moderately halophilic and psychrotolerant mycoplasmas isolated from cephalopods.</title>
        <authorList>
            <person name="Viver T."/>
        </authorList>
    </citation>
    <scope>NUCLEOTIDE SEQUENCE [LARGE SCALE GENOMIC DNA]</scope>
    <source>
        <strain evidence="6 7">5H</strain>
    </source>
</reference>
<dbReference type="PROSITE" id="PS50995">
    <property type="entry name" value="HTH_MARR_2"/>
    <property type="match status" value="1"/>
</dbReference>
<keyword evidence="2" id="KW-0238">DNA-binding</keyword>
<evidence type="ECO:0000256" key="4">
    <source>
        <dbReference type="SAM" id="Phobius"/>
    </source>
</evidence>
<comment type="caution">
    <text evidence="6">The sequence shown here is derived from an EMBL/GenBank/DDBJ whole genome shotgun (WGS) entry which is preliminary data.</text>
</comment>
<name>A0A4R0XTI3_9MOLU</name>
<keyword evidence="1" id="KW-0805">Transcription regulation</keyword>
<dbReference type="InterPro" id="IPR000835">
    <property type="entry name" value="HTH_MarR-typ"/>
</dbReference>
<dbReference type="InterPro" id="IPR036388">
    <property type="entry name" value="WH-like_DNA-bd_sf"/>
</dbReference>
<protein>
    <recommendedName>
        <fullName evidence="5">HTH marR-type domain-containing protein</fullName>
    </recommendedName>
</protein>
<evidence type="ECO:0000256" key="2">
    <source>
        <dbReference type="ARBA" id="ARBA00023125"/>
    </source>
</evidence>
<dbReference type="GO" id="GO:0003677">
    <property type="term" value="F:DNA binding"/>
    <property type="evidence" value="ECO:0007669"/>
    <property type="project" value="UniProtKB-KW"/>
</dbReference>
<dbReference type="Gene3D" id="1.10.10.10">
    <property type="entry name" value="Winged helix-like DNA-binding domain superfamily/Winged helix DNA-binding domain"/>
    <property type="match status" value="1"/>
</dbReference>
<dbReference type="GO" id="GO:0003700">
    <property type="term" value="F:DNA-binding transcription factor activity"/>
    <property type="evidence" value="ECO:0007669"/>
    <property type="project" value="InterPro"/>
</dbReference>
<sequence>MNAQETKQISNALLIFETKIQKVQLRELKKQGLNISHRELIYIVFIKNNEGKRMLEIGKEMGLSKGAFSNTVKTLVEKKLVRKERMEDDKRVIILTLDEKGEEAYKIHGEARRKITNSLTKLLSKEEQEWFVAVTSRLLSEWTRNNAFFYFKISLILLYAKIITVISFILKLYIEEEEWKTCQQKRRCR</sequence>
<keyword evidence="7" id="KW-1185">Reference proteome</keyword>
<dbReference type="OrthoDB" id="5461037at2"/>
<accession>A0A4R0XTI3</accession>
<keyword evidence="4" id="KW-0812">Transmembrane</keyword>